<organism evidence="1 2">
    <name type="scientific">Propioniciclava coleopterorum</name>
    <dbReference type="NCBI Taxonomy" id="2714937"/>
    <lineage>
        <taxon>Bacteria</taxon>
        <taxon>Bacillati</taxon>
        <taxon>Actinomycetota</taxon>
        <taxon>Actinomycetes</taxon>
        <taxon>Propionibacteriales</taxon>
        <taxon>Propionibacteriaceae</taxon>
        <taxon>Propioniciclava</taxon>
    </lineage>
</organism>
<dbReference type="EMBL" id="CP049865">
    <property type="protein sequence ID" value="QIK73425.1"/>
    <property type="molecule type" value="Genomic_DNA"/>
</dbReference>
<evidence type="ECO:0000313" key="2">
    <source>
        <dbReference type="Proteomes" id="UP000501058"/>
    </source>
</evidence>
<protein>
    <submittedName>
        <fullName evidence="1">Alkaline phosphatase family protein</fullName>
    </submittedName>
</protein>
<name>A0A6G7Y9E1_9ACTN</name>
<dbReference type="KEGG" id="prv:G7070_15590"/>
<evidence type="ECO:0000313" key="1">
    <source>
        <dbReference type="EMBL" id="QIK73425.1"/>
    </source>
</evidence>
<accession>A0A6G7Y9E1</accession>
<dbReference type="RefSeq" id="WP_166234494.1">
    <property type="nucleotide sequence ID" value="NZ_CP049865.1"/>
</dbReference>
<dbReference type="SUPFAM" id="SSF53649">
    <property type="entry name" value="Alkaline phosphatase-like"/>
    <property type="match status" value="1"/>
</dbReference>
<proteinExistence type="predicted"/>
<dbReference type="PANTHER" id="PTHR10151">
    <property type="entry name" value="ECTONUCLEOTIDE PYROPHOSPHATASE/PHOSPHODIESTERASE"/>
    <property type="match status" value="1"/>
</dbReference>
<sequence length="378" mass="40074">MTEVLAAAPIVPTYGAGALSDVVPSMAASLGLPGWTDVLGLPEAPRWVLMLVDGLGDLNLAAAAADAPFLTSLRETGGALTAGVPSTTATSITSLGTGLTPGQHGMVGYSFRNPVDGGLLNALAWQDGLSAYDVQPRLTAFERLARAGVALTTVSPARFAGTGLTEAALRGARFQPVPDESDHAARIGWTADAAASGQRSLVYLYERSLDHTGHGQGWGSPQWREALRRVDALARDVRAALPADARLLITGDHGMIDAPRDRWVIVEDVPELGAEVTLLAGEGRLRQLYARPEHVAAVADRWRDVLGERAWVLTRDEAIDADWFGPVDGRMASRIGDVLVAMRDDGAVMTRTQPREFGLVGMHGSLTELETRVPLLVA</sequence>
<dbReference type="Gene3D" id="3.40.720.10">
    <property type="entry name" value="Alkaline Phosphatase, subunit A"/>
    <property type="match status" value="1"/>
</dbReference>
<dbReference type="Pfam" id="PF01663">
    <property type="entry name" value="Phosphodiest"/>
    <property type="match status" value="1"/>
</dbReference>
<keyword evidence="2" id="KW-1185">Reference proteome</keyword>
<dbReference type="PANTHER" id="PTHR10151:SF120">
    <property type="entry name" value="BIS(5'-ADENOSYL)-TRIPHOSPHATASE"/>
    <property type="match status" value="1"/>
</dbReference>
<gene>
    <name evidence="1" type="ORF">G7070_15590</name>
</gene>
<reference evidence="1 2" key="1">
    <citation type="submission" date="2020-03" db="EMBL/GenBank/DDBJ databases">
        <title>Propioniciclava sp. nov., isolated from Hydrophilus acuminatus.</title>
        <authorList>
            <person name="Hyun D.-W."/>
            <person name="Bae J.-W."/>
        </authorList>
    </citation>
    <scope>NUCLEOTIDE SEQUENCE [LARGE SCALE GENOMIC DNA]</scope>
    <source>
        <strain evidence="1 2">HDW11</strain>
    </source>
</reference>
<dbReference type="GO" id="GO:0016787">
    <property type="term" value="F:hydrolase activity"/>
    <property type="evidence" value="ECO:0007669"/>
    <property type="project" value="UniProtKB-ARBA"/>
</dbReference>
<dbReference type="InterPro" id="IPR002591">
    <property type="entry name" value="Phosphodiest/P_Trfase"/>
</dbReference>
<dbReference type="Proteomes" id="UP000501058">
    <property type="component" value="Chromosome"/>
</dbReference>
<dbReference type="InterPro" id="IPR017850">
    <property type="entry name" value="Alkaline_phosphatase_core_sf"/>
</dbReference>
<dbReference type="AlphaFoldDB" id="A0A6G7Y9E1"/>